<sequence>MNGINLLDSANYSVSLLSSKFLTTHNSSQIVLKPLIIITSATSLSQKRLIFKIMQNCTTVPELRCTHEEADTRILLHSK</sequence>
<evidence type="ECO:0000313" key="2">
    <source>
        <dbReference type="Proteomes" id="UP001152320"/>
    </source>
</evidence>
<evidence type="ECO:0000313" key="1">
    <source>
        <dbReference type="EMBL" id="KAJ8022285.1"/>
    </source>
</evidence>
<dbReference type="AlphaFoldDB" id="A0A9Q0YGX1"/>
<protein>
    <submittedName>
        <fullName evidence="1">Uncharacterized protein</fullName>
    </submittedName>
</protein>
<name>A0A9Q0YGX1_HOLLE</name>
<organism evidence="1 2">
    <name type="scientific">Holothuria leucospilota</name>
    <name type="common">Black long sea cucumber</name>
    <name type="synonym">Mertensiothuria leucospilota</name>
    <dbReference type="NCBI Taxonomy" id="206669"/>
    <lineage>
        <taxon>Eukaryota</taxon>
        <taxon>Metazoa</taxon>
        <taxon>Echinodermata</taxon>
        <taxon>Eleutherozoa</taxon>
        <taxon>Echinozoa</taxon>
        <taxon>Holothuroidea</taxon>
        <taxon>Aspidochirotacea</taxon>
        <taxon>Aspidochirotida</taxon>
        <taxon>Holothuriidae</taxon>
        <taxon>Holothuria</taxon>
    </lineage>
</organism>
<dbReference type="Proteomes" id="UP001152320">
    <property type="component" value="Chromosome 20"/>
</dbReference>
<comment type="caution">
    <text evidence="1">The sequence shown here is derived from an EMBL/GenBank/DDBJ whole genome shotgun (WGS) entry which is preliminary data.</text>
</comment>
<keyword evidence="2" id="KW-1185">Reference proteome</keyword>
<accession>A0A9Q0YGX1</accession>
<dbReference type="EMBL" id="JAIZAY010000020">
    <property type="protein sequence ID" value="KAJ8022285.1"/>
    <property type="molecule type" value="Genomic_DNA"/>
</dbReference>
<reference evidence="1" key="1">
    <citation type="submission" date="2021-10" db="EMBL/GenBank/DDBJ databases">
        <title>Tropical sea cucumber genome reveals ecological adaptation and Cuvierian tubules defense mechanism.</title>
        <authorList>
            <person name="Chen T."/>
        </authorList>
    </citation>
    <scope>NUCLEOTIDE SEQUENCE</scope>
    <source>
        <strain evidence="1">Nanhai2018</strain>
        <tissue evidence="1">Muscle</tissue>
    </source>
</reference>
<gene>
    <name evidence="1" type="ORF">HOLleu_37136</name>
</gene>
<proteinExistence type="predicted"/>